<protein>
    <submittedName>
        <fullName evidence="1">Uncharacterized protein</fullName>
    </submittedName>
</protein>
<comment type="caution">
    <text evidence="1">The sequence shown here is derived from an EMBL/GenBank/DDBJ whole genome shotgun (WGS) entry which is preliminary data.</text>
</comment>
<gene>
    <name evidence="1" type="ORF">GGG17_12905</name>
</gene>
<organism evidence="1 2">
    <name type="scientific">Arsenicicoccus cauae</name>
    <dbReference type="NCBI Taxonomy" id="2663847"/>
    <lineage>
        <taxon>Bacteria</taxon>
        <taxon>Bacillati</taxon>
        <taxon>Actinomycetota</taxon>
        <taxon>Actinomycetes</taxon>
        <taxon>Micrococcales</taxon>
        <taxon>Intrasporangiaceae</taxon>
        <taxon>Arsenicicoccus</taxon>
    </lineage>
</organism>
<reference evidence="1 2" key="1">
    <citation type="submission" date="2019-11" db="EMBL/GenBank/DDBJ databases">
        <title>Whole genome sequencing identifies a novel species of the genus Arsenicicoccus isolated from human blood.</title>
        <authorList>
            <person name="Jeong J.H."/>
            <person name="Kweon O.J."/>
            <person name="Kim H.R."/>
            <person name="Kim T.-H."/>
            <person name="Ha S.-M."/>
            <person name="Lee M.-K."/>
        </authorList>
    </citation>
    <scope>NUCLEOTIDE SEQUENCE [LARGE SCALE GENOMIC DNA]</scope>
    <source>
        <strain evidence="1 2">MKL-02</strain>
    </source>
</reference>
<sequence length="73" mass="7902">MSTDAYTWSYLDADGRPTTSDALPALTFPSQGEAEAWFAEEWEEVRAAGVDAVALLRGEDVVYGPMSLQAMGE</sequence>
<dbReference type="Proteomes" id="UP000431092">
    <property type="component" value="Unassembled WGS sequence"/>
</dbReference>
<evidence type="ECO:0000313" key="1">
    <source>
        <dbReference type="EMBL" id="MTB72846.1"/>
    </source>
</evidence>
<dbReference type="EMBL" id="WLVL01000040">
    <property type="protein sequence ID" value="MTB72846.1"/>
    <property type="molecule type" value="Genomic_DNA"/>
</dbReference>
<evidence type="ECO:0000313" key="2">
    <source>
        <dbReference type="Proteomes" id="UP000431092"/>
    </source>
</evidence>
<proteinExistence type="predicted"/>
<dbReference type="AlphaFoldDB" id="A0A6I3J0I9"/>
<keyword evidence="2" id="KW-1185">Reference proteome</keyword>
<accession>A0A6I3J0I9</accession>
<name>A0A6I3J0I9_9MICO</name>
<dbReference type="RefSeq" id="WP_154594106.1">
    <property type="nucleotide sequence ID" value="NZ_CP171001.1"/>
</dbReference>